<feature type="region of interest" description="Disordered" evidence="1">
    <location>
        <begin position="1"/>
        <end position="22"/>
    </location>
</feature>
<accession>A0A2V3IZT4</accession>
<dbReference type="Proteomes" id="UP000247409">
    <property type="component" value="Unassembled WGS sequence"/>
</dbReference>
<comment type="caution">
    <text evidence="2">The sequence shown here is derived from an EMBL/GenBank/DDBJ whole genome shotgun (WGS) entry which is preliminary data.</text>
</comment>
<keyword evidence="3" id="KW-1185">Reference proteome</keyword>
<gene>
    <name evidence="2" type="ORF">BWQ96_02538</name>
</gene>
<evidence type="ECO:0000256" key="1">
    <source>
        <dbReference type="SAM" id="MobiDB-lite"/>
    </source>
</evidence>
<dbReference type="AlphaFoldDB" id="A0A2V3IZT4"/>
<protein>
    <submittedName>
        <fullName evidence="2">Uncharacterized protein</fullName>
    </submittedName>
</protein>
<proteinExistence type="predicted"/>
<reference evidence="2 3" key="1">
    <citation type="journal article" date="2018" name="Mol. Biol. Evol.">
        <title>Analysis of the draft genome of the red seaweed Gracilariopsis chorda provides insights into genome size evolution in Rhodophyta.</title>
        <authorList>
            <person name="Lee J."/>
            <person name="Yang E.C."/>
            <person name="Graf L."/>
            <person name="Yang J.H."/>
            <person name="Qiu H."/>
            <person name="Zel Zion U."/>
            <person name="Chan C.X."/>
            <person name="Stephens T.G."/>
            <person name="Weber A.P.M."/>
            <person name="Boo G.H."/>
            <person name="Boo S.M."/>
            <person name="Kim K.M."/>
            <person name="Shin Y."/>
            <person name="Jung M."/>
            <person name="Lee S.J."/>
            <person name="Yim H.S."/>
            <person name="Lee J.H."/>
            <person name="Bhattacharya D."/>
            <person name="Yoon H.S."/>
        </authorList>
    </citation>
    <scope>NUCLEOTIDE SEQUENCE [LARGE SCALE GENOMIC DNA]</scope>
    <source>
        <strain evidence="2 3">SKKU-2015</strain>
        <tissue evidence="2">Whole body</tissue>
    </source>
</reference>
<name>A0A2V3IZT4_9FLOR</name>
<evidence type="ECO:0000313" key="3">
    <source>
        <dbReference type="Proteomes" id="UP000247409"/>
    </source>
</evidence>
<sequence length="100" mass="11652">MRNNDDRRRKLAPSKGCNSDLAHVTRKGEAKLEGISYAMLDQARLEIQRMSNWNRKFLDGSATSCNMGARMFLADMVCRRNDPEGLERCQERTVDKRFRR</sequence>
<evidence type="ECO:0000313" key="2">
    <source>
        <dbReference type="EMBL" id="PXF47676.1"/>
    </source>
</evidence>
<dbReference type="EMBL" id="NBIV01000021">
    <property type="protein sequence ID" value="PXF47676.1"/>
    <property type="molecule type" value="Genomic_DNA"/>
</dbReference>
<organism evidence="2 3">
    <name type="scientific">Gracilariopsis chorda</name>
    <dbReference type="NCBI Taxonomy" id="448386"/>
    <lineage>
        <taxon>Eukaryota</taxon>
        <taxon>Rhodophyta</taxon>
        <taxon>Florideophyceae</taxon>
        <taxon>Rhodymeniophycidae</taxon>
        <taxon>Gracilariales</taxon>
        <taxon>Gracilariaceae</taxon>
        <taxon>Gracilariopsis</taxon>
    </lineage>
</organism>